<gene>
    <name evidence="2" type="ORF">S12H4_09596</name>
</gene>
<feature type="non-terminal residue" evidence="2">
    <location>
        <position position="1"/>
    </location>
</feature>
<name>X1RUA2_9ZZZZ</name>
<dbReference type="InterPro" id="IPR036021">
    <property type="entry name" value="Tungsten_al_ferr_oxy-like_C"/>
</dbReference>
<sequence length="136" mass="15457">YQDNAQISNSLDVCDSGSLTNKTKLLNYITGWDVTPQEVGKTGERIVCMQQLFNIKMGLVPEVENVMPERMTKPHKGGGAAGQVPDWKRILKEYWHAKGWDEHGIPTEVKIKELGLEDFAMISLKTELVEISNRRW</sequence>
<evidence type="ECO:0000259" key="1">
    <source>
        <dbReference type="Pfam" id="PF01314"/>
    </source>
</evidence>
<dbReference type="SUPFAM" id="SSF48310">
    <property type="entry name" value="Aldehyde ferredoxin oxidoreductase, C-terminal domains"/>
    <property type="match status" value="1"/>
</dbReference>
<dbReference type="InterPro" id="IPR051919">
    <property type="entry name" value="W-dependent_AOR"/>
</dbReference>
<dbReference type="EMBL" id="BARW01003923">
    <property type="protein sequence ID" value="GAI59059.1"/>
    <property type="molecule type" value="Genomic_DNA"/>
</dbReference>
<dbReference type="AlphaFoldDB" id="X1RUA2"/>
<dbReference type="Pfam" id="PF01314">
    <property type="entry name" value="AFOR_C"/>
    <property type="match status" value="1"/>
</dbReference>
<comment type="caution">
    <text evidence="2">The sequence shown here is derived from an EMBL/GenBank/DDBJ whole genome shotgun (WGS) entry which is preliminary data.</text>
</comment>
<dbReference type="GO" id="GO:0016625">
    <property type="term" value="F:oxidoreductase activity, acting on the aldehyde or oxo group of donors, iron-sulfur protein as acceptor"/>
    <property type="evidence" value="ECO:0007669"/>
    <property type="project" value="InterPro"/>
</dbReference>
<dbReference type="PANTHER" id="PTHR30038:SF0">
    <property type="entry name" value="TUNGSTEN-CONTAINING ALDEHYDE FERREDOXIN OXIDOREDUCTASE"/>
    <property type="match status" value="1"/>
</dbReference>
<accession>X1RUA2</accession>
<reference evidence="2" key="1">
    <citation type="journal article" date="2014" name="Front. Microbiol.">
        <title>High frequency of phylogenetically diverse reductive dehalogenase-homologous genes in deep subseafloor sedimentary metagenomes.</title>
        <authorList>
            <person name="Kawai M."/>
            <person name="Futagami T."/>
            <person name="Toyoda A."/>
            <person name="Takaki Y."/>
            <person name="Nishi S."/>
            <person name="Hori S."/>
            <person name="Arai W."/>
            <person name="Tsubouchi T."/>
            <person name="Morono Y."/>
            <person name="Uchiyama I."/>
            <person name="Ito T."/>
            <person name="Fujiyama A."/>
            <person name="Inagaki F."/>
            <person name="Takami H."/>
        </authorList>
    </citation>
    <scope>NUCLEOTIDE SEQUENCE</scope>
    <source>
        <strain evidence="2">Expedition CK06-06</strain>
    </source>
</reference>
<organism evidence="2">
    <name type="scientific">marine sediment metagenome</name>
    <dbReference type="NCBI Taxonomy" id="412755"/>
    <lineage>
        <taxon>unclassified sequences</taxon>
        <taxon>metagenomes</taxon>
        <taxon>ecological metagenomes</taxon>
    </lineage>
</organism>
<evidence type="ECO:0000313" key="2">
    <source>
        <dbReference type="EMBL" id="GAI59059.1"/>
    </source>
</evidence>
<dbReference type="PANTHER" id="PTHR30038">
    <property type="entry name" value="ALDEHYDE FERREDOXIN OXIDOREDUCTASE"/>
    <property type="match status" value="1"/>
</dbReference>
<dbReference type="GO" id="GO:0051536">
    <property type="term" value="F:iron-sulfur cluster binding"/>
    <property type="evidence" value="ECO:0007669"/>
    <property type="project" value="InterPro"/>
</dbReference>
<dbReference type="Gene3D" id="1.10.599.10">
    <property type="entry name" value="Aldehyde Ferredoxin Oxidoreductase Protein, subunit A, domain 3"/>
    <property type="match status" value="1"/>
</dbReference>
<proteinExistence type="predicted"/>
<feature type="domain" description="Aldehyde ferredoxin oxidoreductase C-terminal" evidence="1">
    <location>
        <begin position="2"/>
        <end position="116"/>
    </location>
</feature>
<dbReference type="InterPro" id="IPR001203">
    <property type="entry name" value="OxRdtase_Ald_Fedxn_C"/>
</dbReference>
<dbReference type="InterPro" id="IPR013985">
    <property type="entry name" value="Ald_Fedxn_OxRdtase_dom3"/>
</dbReference>
<dbReference type="GO" id="GO:0009055">
    <property type="term" value="F:electron transfer activity"/>
    <property type="evidence" value="ECO:0007669"/>
    <property type="project" value="InterPro"/>
</dbReference>
<protein>
    <recommendedName>
        <fullName evidence="1">Aldehyde ferredoxin oxidoreductase C-terminal domain-containing protein</fullName>
    </recommendedName>
</protein>